<evidence type="ECO:0000259" key="5">
    <source>
        <dbReference type="PROSITE" id="PS50931"/>
    </source>
</evidence>
<reference evidence="6 7" key="1">
    <citation type="submission" date="2020-12" db="EMBL/GenBank/DDBJ databases">
        <title>FDA dAtabase for Regulatory Grade micrObial Sequences (FDA-ARGOS): Supporting development and validation of Infectious Disease Dx tests.</title>
        <authorList>
            <person name="Sproer C."/>
            <person name="Gronow S."/>
            <person name="Severitt S."/>
            <person name="Schroder I."/>
            <person name="Tallon L."/>
            <person name="Sadzewicz L."/>
            <person name="Zhao X."/>
            <person name="Boylan J."/>
            <person name="Ott S."/>
            <person name="Bowen H."/>
            <person name="Vavikolanu K."/>
            <person name="Mehta A."/>
            <person name="Aluvathingal J."/>
            <person name="Nadendla S."/>
            <person name="Lowell S."/>
            <person name="Myers T."/>
            <person name="Yan Y."/>
            <person name="Sichtig H."/>
        </authorList>
    </citation>
    <scope>NUCLEOTIDE SEQUENCE [LARGE SCALE GENOMIC DNA]</scope>
    <source>
        <strain evidence="6 7">FDAARGOS_894</strain>
    </source>
</reference>
<dbReference type="Gene3D" id="3.40.190.10">
    <property type="entry name" value="Periplasmic binding protein-like II"/>
    <property type="match status" value="2"/>
</dbReference>
<keyword evidence="2" id="KW-0805">Transcription regulation</keyword>
<dbReference type="InterPro" id="IPR036390">
    <property type="entry name" value="WH_DNA-bd_sf"/>
</dbReference>
<dbReference type="PANTHER" id="PTHR30126:SF91">
    <property type="entry name" value="LYSR FAMILY TRANSCRIPTIONAL REGULATOR"/>
    <property type="match status" value="1"/>
</dbReference>
<dbReference type="EMBL" id="CP065689">
    <property type="protein sequence ID" value="QPS60808.1"/>
    <property type="molecule type" value="Genomic_DNA"/>
</dbReference>
<dbReference type="Pfam" id="PF03466">
    <property type="entry name" value="LysR_substrate"/>
    <property type="match status" value="1"/>
</dbReference>
<gene>
    <name evidence="6" type="ORF">I6G51_05105</name>
</gene>
<dbReference type="SUPFAM" id="SSF53850">
    <property type="entry name" value="Periplasmic binding protein-like II"/>
    <property type="match status" value="1"/>
</dbReference>
<dbReference type="PANTHER" id="PTHR30126">
    <property type="entry name" value="HTH-TYPE TRANSCRIPTIONAL REGULATOR"/>
    <property type="match status" value="1"/>
</dbReference>
<dbReference type="InterPro" id="IPR036388">
    <property type="entry name" value="WH-like_DNA-bd_sf"/>
</dbReference>
<evidence type="ECO:0000256" key="2">
    <source>
        <dbReference type="ARBA" id="ARBA00023015"/>
    </source>
</evidence>
<dbReference type="Pfam" id="PF00126">
    <property type="entry name" value="HTH_1"/>
    <property type="match status" value="1"/>
</dbReference>
<dbReference type="Gene3D" id="1.10.10.10">
    <property type="entry name" value="Winged helix-like DNA-binding domain superfamily/Winged helix DNA-binding domain"/>
    <property type="match status" value="1"/>
</dbReference>
<name>A0A7T2XP24_9CORY</name>
<evidence type="ECO:0000256" key="1">
    <source>
        <dbReference type="ARBA" id="ARBA00009437"/>
    </source>
</evidence>
<accession>A0A7T2XP24</accession>
<sequence>MLSNAWKVGNLCLEGMKRAKSRGMDMVKATYFLALADAGTVTAAAERLGITQPALSRQLRRFEKELDLELFVRAGSSLALSDAAHALIPTCRRLLAESARAGRSVEALRSGHVAALRVAATPTTISTLLAPFIEAAGSSIPLLTTFPVSHYDVFAALEGTADLVIAPIPPGPDVTSLPLGSVPVRAWVPPSHPLALECAGSIGVEVARLLHERLALPSRSSVSRGVLDSFIGRAGLSLGFHVECDDTATLSALARSGQAVALMTELQPARLVGFDVIDGGKTLGGVPLVAAWSPGHYAGEEIAQIARRFRSFIEGSLR</sequence>
<comment type="similarity">
    <text evidence="1">Belongs to the LysR transcriptional regulatory family.</text>
</comment>
<keyword evidence="4" id="KW-0804">Transcription</keyword>
<dbReference type="Proteomes" id="UP000594905">
    <property type="component" value="Chromosome"/>
</dbReference>
<dbReference type="InterPro" id="IPR000847">
    <property type="entry name" value="LysR_HTH_N"/>
</dbReference>
<evidence type="ECO:0000256" key="3">
    <source>
        <dbReference type="ARBA" id="ARBA00023125"/>
    </source>
</evidence>
<evidence type="ECO:0000313" key="7">
    <source>
        <dbReference type="Proteomes" id="UP000594905"/>
    </source>
</evidence>
<feature type="domain" description="HTH lysR-type" evidence="5">
    <location>
        <begin position="24"/>
        <end position="81"/>
    </location>
</feature>
<dbReference type="SUPFAM" id="SSF46785">
    <property type="entry name" value="Winged helix' DNA-binding domain"/>
    <property type="match status" value="1"/>
</dbReference>
<proteinExistence type="inferred from homology"/>
<dbReference type="InterPro" id="IPR005119">
    <property type="entry name" value="LysR_subst-bd"/>
</dbReference>
<keyword evidence="7" id="KW-1185">Reference proteome</keyword>
<protein>
    <submittedName>
        <fullName evidence="6">LysR family transcriptional regulator</fullName>
    </submittedName>
</protein>
<evidence type="ECO:0000256" key="4">
    <source>
        <dbReference type="ARBA" id="ARBA00023163"/>
    </source>
</evidence>
<evidence type="ECO:0000313" key="6">
    <source>
        <dbReference type="EMBL" id="QPS60808.1"/>
    </source>
</evidence>
<organism evidence="6 7">
    <name type="scientific">Corynebacterium minutissimum</name>
    <dbReference type="NCBI Taxonomy" id="38301"/>
    <lineage>
        <taxon>Bacteria</taxon>
        <taxon>Bacillati</taxon>
        <taxon>Actinomycetota</taxon>
        <taxon>Actinomycetes</taxon>
        <taxon>Mycobacteriales</taxon>
        <taxon>Corynebacteriaceae</taxon>
        <taxon>Corynebacterium</taxon>
    </lineage>
</organism>
<keyword evidence="3" id="KW-0238">DNA-binding</keyword>
<dbReference type="PROSITE" id="PS50931">
    <property type="entry name" value="HTH_LYSR"/>
    <property type="match status" value="1"/>
</dbReference>
<dbReference type="PRINTS" id="PR00039">
    <property type="entry name" value="HTHLYSR"/>
</dbReference>
<dbReference type="CDD" id="cd05466">
    <property type="entry name" value="PBP2_LTTR_substrate"/>
    <property type="match status" value="1"/>
</dbReference>